<gene>
    <name evidence="1" type="ORF">HMPREF9134_01801</name>
</gene>
<dbReference type="STRING" id="1127696.HMPREF9134_01801"/>
<sequence>MLCISNMSKTAPLLKDIYVPFRGYIPFVGNNITFPCPYPLG</sequence>
<dbReference type="EMBL" id="AMEQ01000044">
    <property type="protein sequence ID" value="EKX99894.1"/>
    <property type="molecule type" value="Genomic_DNA"/>
</dbReference>
<name>L1N9E9_9PORP</name>
<evidence type="ECO:0000313" key="1">
    <source>
        <dbReference type="EMBL" id="EKX99894.1"/>
    </source>
</evidence>
<protein>
    <submittedName>
        <fullName evidence="1">Uncharacterized protein</fullName>
    </submittedName>
</protein>
<proteinExistence type="predicted"/>
<organism evidence="1 2">
    <name type="scientific">Porphyromonas catoniae F0037</name>
    <dbReference type="NCBI Taxonomy" id="1127696"/>
    <lineage>
        <taxon>Bacteria</taxon>
        <taxon>Pseudomonadati</taxon>
        <taxon>Bacteroidota</taxon>
        <taxon>Bacteroidia</taxon>
        <taxon>Bacteroidales</taxon>
        <taxon>Porphyromonadaceae</taxon>
        <taxon>Porphyromonas</taxon>
    </lineage>
</organism>
<dbReference type="AlphaFoldDB" id="L1N9E9"/>
<evidence type="ECO:0000313" key="2">
    <source>
        <dbReference type="Proteomes" id="UP000010408"/>
    </source>
</evidence>
<reference evidence="1 2" key="1">
    <citation type="submission" date="2012-05" db="EMBL/GenBank/DDBJ databases">
        <authorList>
            <person name="Weinstock G."/>
            <person name="Sodergren E."/>
            <person name="Lobos E.A."/>
            <person name="Fulton L."/>
            <person name="Fulton R."/>
            <person name="Courtney L."/>
            <person name="Fronick C."/>
            <person name="O'Laughlin M."/>
            <person name="Godfrey J."/>
            <person name="Wilson R.M."/>
            <person name="Miner T."/>
            <person name="Farmer C."/>
            <person name="Delehaunty K."/>
            <person name="Cordes M."/>
            <person name="Minx P."/>
            <person name="Tomlinson C."/>
            <person name="Chen J."/>
            <person name="Wollam A."/>
            <person name="Pepin K.H."/>
            <person name="Bhonagiri V."/>
            <person name="Zhang X."/>
            <person name="Suruliraj S."/>
            <person name="Warren W."/>
            <person name="Mitreva M."/>
            <person name="Mardis E.R."/>
            <person name="Wilson R.K."/>
        </authorList>
    </citation>
    <scope>NUCLEOTIDE SEQUENCE [LARGE SCALE GENOMIC DNA]</scope>
    <source>
        <strain evidence="1 2">F0037</strain>
    </source>
</reference>
<dbReference type="HOGENOM" id="CLU_3274317_0_0_10"/>
<accession>L1N9E9</accession>
<comment type="caution">
    <text evidence="1">The sequence shown here is derived from an EMBL/GenBank/DDBJ whole genome shotgun (WGS) entry which is preliminary data.</text>
</comment>
<dbReference type="Proteomes" id="UP000010408">
    <property type="component" value="Unassembled WGS sequence"/>
</dbReference>